<dbReference type="AlphaFoldDB" id="A0A2A2L2X3"/>
<dbReference type="Pfam" id="PF00012">
    <property type="entry name" value="HSP70"/>
    <property type="match status" value="2"/>
</dbReference>
<keyword evidence="2 4" id="KW-0547">Nucleotide-binding</keyword>
<dbReference type="InterPro" id="IPR029047">
    <property type="entry name" value="HSP70_peptide-bd_sf"/>
</dbReference>
<dbReference type="GO" id="GO:0005524">
    <property type="term" value="F:ATP binding"/>
    <property type="evidence" value="ECO:0007669"/>
    <property type="project" value="UniProtKB-KW"/>
</dbReference>
<dbReference type="SUPFAM" id="SSF53067">
    <property type="entry name" value="Actin-like ATPase domain"/>
    <property type="match status" value="2"/>
</dbReference>
<evidence type="ECO:0000313" key="7">
    <source>
        <dbReference type="Proteomes" id="UP000218231"/>
    </source>
</evidence>
<organism evidence="6 7">
    <name type="scientific">Diploscapter pachys</name>
    <dbReference type="NCBI Taxonomy" id="2018661"/>
    <lineage>
        <taxon>Eukaryota</taxon>
        <taxon>Metazoa</taxon>
        <taxon>Ecdysozoa</taxon>
        <taxon>Nematoda</taxon>
        <taxon>Chromadorea</taxon>
        <taxon>Rhabditida</taxon>
        <taxon>Rhabditina</taxon>
        <taxon>Rhabditomorpha</taxon>
        <taxon>Rhabditoidea</taxon>
        <taxon>Rhabditidae</taxon>
        <taxon>Diploscapter</taxon>
    </lineage>
</organism>
<comment type="caution">
    <text evidence="6">The sequence shown here is derived from an EMBL/GenBank/DDBJ whole genome shotgun (WGS) entry which is preliminary data.</text>
</comment>
<dbReference type="Gene3D" id="2.60.34.10">
    <property type="entry name" value="Substrate Binding Domain Of DNAk, Chain A, domain 1"/>
    <property type="match status" value="1"/>
</dbReference>
<evidence type="ECO:0000256" key="4">
    <source>
        <dbReference type="RuleBase" id="RU003322"/>
    </source>
</evidence>
<keyword evidence="7" id="KW-1185">Reference proteome</keyword>
<feature type="compositionally biased region" description="Low complexity" evidence="5">
    <location>
        <begin position="447"/>
        <end position="471"/>
    </location>
</feature>
<dbReference type="InterPro" id="IPR013126">
    <property type="entry name" value="Hsp_70_fam"/>
</dbReference>
<gene>
    <name evidence="6" type="ORF">WR25_14981</name>
</gene>
<dbReference type="STRING" id="2018661.A0A2A2L2X3"/>
<dbReference type="InterPro" id="IPR043129">
    <property type="entry name" value="ATPase_NBD"/>
</dbReference>
<dbReference type="CDD" id="cd24028">
    <property type="entry name" value="ASKHA_NBD_HSP70_HSPA1-like"/>
    <property type="match status" value="1"/>
</dbReference>
<sequence length="706" mass="79121">MQNVIKTKINVGMQYDIRYKMLQTFVPHYIFRLKGMSNSTCDSNSCSKNQISERTIGIDLGTTRCCVAAIDKNGIPFTIENDQGLKTTPSYVLYESNSNVKVGKAAMNSQYPGEKLIYDSKRLIGRQYSDQAVTEDCERWSFVVVRNDTEPDEGKAMIKVNDRLIAPEKVSAELLKSMKRDAERHFGGQEVKNAVITVPAYFNSRQKEMTMEAAKIAGLNVLKLLTEPTAAAIALGIKSTESNRIKMIYDLGGGTFDVSIGRIVEKNGQKSELEIFAISGHTHLGGEDFDNIIIEDAIKHFQDKHEVNYPDSKTTRRRLCNQCREVKENMANTISNQQIDMVATVDDKRLSYTYTINQAQFYELCKEKFEGTLSIVDEAIENARKVVPDIVIDDILLVGGSTRIPRIKELLREKFPNAKILHNVNPDEAVAVGAAILAAQLSDPRYKNQAPKPQQSSSSSSNQPSSNNNKNDMSINYPEITSNTDIESGYMRLEIRESLPLSIGMEIRGGVNKIIIKRGTVYPCEVKIPTYTVVDNQPSFTADIFEGERARARDNVRIGTIVMNYLRPVERGSKHTTTFTIDNSGILHIKHVEEVSGRTAPLQINFNGQRNLNIDVANYVEQASRFKAADELFLLASSLRRAFEDDLHQKKRQLGSNRQGLENNIARARSIIDSCLAYCGGFPENPNEIAQNRNAFNIEFNGLQLI</sequence>
<evidence type="ECO:0000256" key="5">
    <source>
        <dbReference type="SAM" id="MobiDB-lite"/>
    </source>
</evidence>
<keyword evidence="3 4" id="KW-0067">ATP-binding</keyword>
<dbReference type="Gene3D" id="3.90.640.10">
    <property type="entry name" value="Actin, Chain A, domain 4"/>
    <property type="match status" value="1"/>
</dbReference>
<dbReference type="PROSITE" id="PS00297">
    <property type="entry name" value="HSP70_1"/>
    <property type="match status" value="1"/>
</dbReference>
<comment type="similarity">
    <text evidence="1 4">Belongs to the heat shock protein 70 family.</text>
</comment>
<dbReference type="EMBL" id="LIAE01007262">
    <property type="protein sequence ID" value="PAV80485.1"/>
    <property type="molecule type" value="Genomic_DNA"/>
</dbReference>
<evidence type="ECO:0000256" key="2">
    <source>
        <dbReference type="ARBA" id="ARBA00022741"/>
    </source>
</evidence>
<dbReference type="GO" id="GO:0006950">
    <property type="term" value="P:response to stress"/>
    <property type="evidence" value="ECO:0007669"/>
    <property type="project" value="UniProtKB-ARBA"/>
</dbReference>
<dbReference type="PANTHER" id="PTHR19375">
    <property type="entry name" value="HEAT SHOCK PROTEIN 70KDA"/>
    <property type="match status" value="1"/>
</dbReference>
<protein>
    <submittedName>
        <fullName evidence="6">Uncharacterized protein</fullName>
    </submittedName>
</protein>
<reference evidence="6 7" key="1">
    <citation type="journal article" date="2017" name="Curr. Biol.">
        <title>Genome architecture and evolution of a unichromosomal asexual nematode.</title>
        <authorList>
            <person name="Fradin H."/>
            <person name="Zegar C."/>
            <person name="Gutwein M."/>
            <person name="Lucas J."/>
            <person name="Kovtun M."/>
            <person name="Corcoran D."/>
            <person name="Baugh L.R."/>
            <person name="Kiontke K."/>
            <person name="Gunsalus K."/>
            <person name="Fitch D.H."/>
            <person name="Piano F."/>
        </authorList>
    </citation>
    <scope>NUCLEOTIDE SEQUENCE [LARGE SCALE GENOMIC DNA]</scope>
    <source>
        <strain evidence="6">PF1309</strain>
    </source>
</reference>
<dbReference type="Proteomes" id="UP000218231">
    <property type="component" value="Unassembled WGS sequence"/>
</dbReference>
<evidence type="ECO:0000313" key="6">
    <source>
        <dbReference type="EMBL" id="PAV80485.1"/>
    </source>
</evidence>
<proteinExistence type="inferred from homology"/>
<dbReference type="PROSITE" id="PS01036">
    <property type="entry name" value="HSP70_3"/>
    <property type="match status" value="1"/>
</dbReference>
<evidence type="ECO:0000256" key="3">
    <source>
        <dbReference type="ARBA" id="ARBA00022840"/>
    </source>
</evidence>
<accession>A0A2A2L2X3</accession>
<dbReference type="Gene3D" id="3.30.420.40">
    <property type="match status" value="2"/>
</dbReference>
<dbReference type="GO" id="GO:0140662">
    <property type="term" value="F:ATP-dependent protein folding chaperone"/>
    <property type="evidence" value="ECO:0007669"/>
    <property type="project" value="InterPro"/>
</dbReference>
<name>A0A2A2L2X3_9BILA</name>
<dbReference type="InterPro" id="IPR018181">
    <property type="entry name" value="Heat_shock_70_CS"/>
</dbReference>
<dbReference type="PRINTS" id="PR00301">
    <property type="entry name" value="HEATSHOCK70"/>
</dbReference>
<evidence type="ECO:0000256" key="1">
    <source>
        <dbReference type="ARBA" id="ARBA00007381"/>
    </source>
</evidence>
<feature type="region of interest" description="Disordered" evidence="5">
    <location>
        <begin position="446"/>
        <end position="479"/>
    </location>
</feature>
<dbReference type="SUPFAM" id="SSF100920">
    <property type="entry name" value="Heat shock protein 70kD (HSP70), peptide-binding domain"/>
    <property type="match status" value="1"/>
</dbReference>
<dbReference type="OrthoDB" id="2401965at2759"/>